<name>A0A9P7QRU1_9HYPO</name>
<evidence type="ECO:0000313" key="2">
    <source>
        <dbReference type="EMBL" id="KAG6303604.1"/>
    </source>
</evidence>
<dbReference type="AlphaFoldDB" id="A0A9P7QRU1"/>
<dbReference type="Proteomes" id="UP000707071">
    <property type="component" value="Unassembled WGS sequence"/>
</dbReference>
<gene>
    <name evidence="2" type="ORF">E4U09_007159</name>
</gene>
<feature type="region of interest" description="Disordered" evidence="1">
    <location>
        <begin position="31"/>
        <end position="91"/>
    </location>
</feature>
<proteinExistence type="predicted"/>
<reference evidence="2 3" key="1">
    <citation type="journal article" date="2020" name="bioRxiv">
        <title>Whole genome comparisons of ergot fungi reveals the divergence and evolution of species within the genus Claviceps are the result of varying mechanisms driving genome evolution and host range expansion.</title>
        <authorList>
            <person name="Wyka S.A."/>
            <person name="Mondo S.J."/>
            <person name="Liu M."/>
            <person name="Dettman J."/>
            <person name="Nalam V."/>
            <person name="Broders K.D."/>
        </authorList>
    </citation>
    <scope>NUCLEOTIDE SEQUENCE [LARGE SCALE GENOMIC DNA]</scope>
    <source>
        <strain evidence="2 3">Clav52</strain>
    </source>
</reference>
<protein>
    <submittedName>
        <fullName evidence="2">Uncharacterized protein</fullName>
    </submittedName>
</protein>
<accession>A0A9P7QRU1</accession>
<comment type="caution">
    <text evidence="2">The sequence shown here is derived from an EMBL/GenBank/DDBJ whole genome shotgun (WGS) entry which is preliminary data.</text>
</comment>
<sequence length="179" mass="19916">MPQKSIQLEAIKMAPDCKNLGISRWLSQLSTSKAQEANDSDTDVNIDGDSGRGAEDELETAPRRRRPRVTEYISRRRNHGEPRDLVEGEDYNLTDLHEPDLRVRDHPPPPPELLYESFEDALAGNWPSIQLHAQPLTTATSISGPQLGAPSTPIDIDADELFGFPIPARQYSWAGCSML</sequence>
<dbReference type="EMBL" id="SRRH01000007">
    <property type="protein sequence ID" value="KAG6303604.1"/>
    <property type="molecule type" value="Genomic_DNA"/>
</dbReference>
<evidence type="ECO:0000313" key="3">
    <source>
        <dbReference type="Proteomes" id="UP000707071"/>
    </source>
</evidence>
<organism evidence="2 3">
    <name type="scientific">Claviceps aff. purpurea</name>
    <dbReference type="NCBI Taxonomy" id="1967640"/>
    <lineage>
        <taxon>Eukaryota</taxon>
        <taxon>Fungi</taxon>
        <taxon>Dikarya</taxon>
        <taxon>Ascomycota</taxon>
        <taxon>Pezizomycotina</taxon>
        <taxon>Sordariomycetes</taxon>
        <taxon>Hypocreomycetidae</taxon>
        <taxon>Hypocreales</taxon>
        <taxon>Clavicipitaceae</taxon>
        <taxon>Claviceps</taxon>
    </lineage>
</organism>
<evidence type="ECO:0000256" key="1">
    <source>
        <dbReference type="SAM" id="MobiDB-lite"/>
    </source>
</evidence>
<keyword evidence="3" id="KW-1185">Reference proteome</keyword>